<feature type="compositionally biased region" description="Polar residues" evidence="1">
    <location>
        <begin position="609"/>
        <end position="621"/>
    </location>
</feature>
<name>A0A093Y2M8_TALMA</name>
<evidence type="ECO:0000256" key="1">
    <source>
        <dbReference type="SAM" id="MobiDB-lite"/>
    </source>
</evidence>
<dbReference type="AlphaFoldDB" id="A0A093Y2M8"/>
<feature type="compositionally biased region" description="Low complexity" evidence="1">
    <location>
        <begin position="511"/>
        <end position="520"/>
    </location>
</feature>
<feature type="compositionally biased region" description="Basic and acidic residues" evidence="1">
    <location>
        <begin position="659"/>
        <end position="678"/>
    </location>
</feature>
<protein>
    <submittedName>
        <fullName evidence="2">Uncharacterized protein</fullName>
    </submittedName>
</protein>
<dbReference type="EMBL" id="JPOX01000004">
    <property type="protein sequence ID" value="KFX51743.1"/>
    <property type="molecule type" value="Genomic_DNA"/>
</dbReference>
<proteinExistence type="predicted"/>
<organism evidence="2">
    <name type="scientific">Talaromyces marneffei PM1</name>
    <dbReference type="NCBI Taxonomy" id="1077442"/>
    <lineage>
        <taxon>Eukaryota</taxon>
        <taxon>Fungi</taxon>
        <taxon>Dikarya</taxon>
        <taxon>Ascomycota</taxon>
        <taxon>Pezizomycotina</taxon>
        <taxon>Eurotiomycetes</taxon>
        <taxon>Eurotiomycetidae</taxon>
        <taxon>Eurotiales</taxon>
        <taxon>Trichocomaceae</taxon>
        <taxon>Talaromyces</taxon>
        <taxon>Talaromyces sect. Talaromyces</taxon>
    </lineage>
</organism>
<feature type="region of interest" description="Disordered" evidence="1">
    <location>
        <begin position="505"/>
        <end position="524"/>
    </location>
</feature>
<feature type="compositionally biased region" description="Basic and acidic residues" evidence="1">
    <location>
        <begin position="415"/>
        <end position="424"/>
    </location>
</feature>
<reference evidence="2" key="2">
    <citation type="journal article" date="2014" name="PLoS Genet.">
        <title>Signature gene expression reveals novel clues to the molecular mechanisms of dimorphic transition in Penicillium marneffei.</title>
        <authorList>
            <person name="Yang E."/>
            <person name="Wang G."/>
            <person name="Cai J."/>
            <person name="Woo P.C."/>
            <person name="Lau S.K."/>
            <person name="Yuen K.-Y."/>
            <person name="Chow W.-N."/>
            <person name="Lin X."/>
        </authorList>
    </citation>
    <scope>NUCLEOTIDE SEQUENCE</scope>
    <source>
        <strain evidence="2">PM1</strain>
    </source>
</reference>
<feature type="compositionally biased region" description="Basic and acidic residues" evidence="1">
    <location>
        <begin position="453"/>
        <end position="469"/>
    </location>
</feature>
<feature type="region of interest" description="Disordered" evidence="1">
    <location>
        <begin position="398"/>
        <end position="476"/>
    </location>
</feature>
<comment type="caution">
    <text evidence="2">The sequence shown here is derived from an EMBL/GenBank/DDBJ whole genome shotgun (WGS) entry which is preliminary data.</text>
</comment>
<feature type="compositionally biased region" description="Acidic residues" evidence="1">
    <location>
        <begin position="728"/>
        <end position="747"/>
    </location>
</feature>
<reference key="1">
    <citation type="journal article" date="2014" name="PLoS Genet.">
        <title>Signature Gene Expression Reveals Novel Clues to the Molecular Mechanisms of Dimorphic Transition in Penicillium marneffei.</title>
        <authorList>
            <person name="Yang E."/>
            <person name="Wang G."/>
            <person name="Cai J."/>
            <person name="Woo P.C."/>
            <person name="Lau S.K."/>
            <person name="Yuen K.-Y."/>
            <person name="Chow W.-N."/>
            <person name="Lin X."/>
        </authorList>
    </citation>
    <scope>NUCLEOTIDE SEQUENCE [LARGE SCALE GENOMIC DNA]</scope>
    <source>
        <strain>PM1</strain>
    </source>
</reference>
<feature type="compositionally biased region" description="Polar residues" evidence="1">
    <location>
        <begin position="718"/>
        <end position="727"/>
    </location>
</feature>
<feature type="region of interest" description="Disordered" evidence="1">
    <location>
        <begin position="708"/>
        <end position="755"/>
    </location>
</feature>
<feature type="region of interest" description="Disordered" evidence="1">
    <location>
        <begin position="590"/>
        <end position="678"/>
    </location>
</feature>
<gene>
    <name evidence="2" type="ORF">GQ26_0041500</name>
</gene>
<feature type="compositionally biased region" description="Basic and acidic residues" evidence="1">
    <location>
        <begin position="622"/>
        <end position="633"/>
    </location>
</feature>
<evidence type="ECO:0000313" key="2">
    <source>
        <dbReference type="EMBL" id="KFX51743.1"/>
    </source>
</evidence>
<feature type="compositionally biased region" description="Polar residues" evidence="1">
    <location>
        <begin position="425"/>
        <end position="451"/>
    </location>
</feature>
<accession>A0A093Y2M8</accession>
<sequence>MYYLLPSHHCYANNNQGFISMSNTMSLDKPTVNLKTLEQYGINFSEDVYNHDIAVPEHVQHVIEALLDHDIQVPDSLRSLFEKEQRSTNATEYTVLPPQSASFSLPHEALEPISREVKAIEEKFGKVASLARIAREYHAANVSRETWEHFLRSYIFRSFEDSGLQTSRHSKLFDAWTLESNISWEAASKLSPISDILQPTFTYGFPVHIPDDTEKKPTGFNCNENVTNFSLNTLTDIGPIITCPTNHPWNLKVRLTKGQKLDQKDLICFPWALVEVQSATETVEACYCRAATGAYAALSILKQLQPAWTAVKGIPPVIFFTCSGPEIRAWLSFSEFKVSKPSTRCICIYAGTLTATWCIAVLREIIQNMTFWATRVLRPRISSQISWIRPIVSASPAYPHSPIQSREMPLQRPRASRDGNKSKTEMPNPNTIGDSSSQPKMFVFGSSSSAPVKTEKQQIENADTSKPEKPTSSIQGDLLFSEKDFKSFGATVKTKSLTQDSNILKPEAPISSNQSTSLSSEQKLSTFKSSNAPITINKATYVRFRGKKIPVRLPSHDERKPRRVTEADWDAKYYLWLRARQAMILGQTGLGNKQDTGGPDGSVAKISEGPQTLQVGQSSQVERNKEADNRPVSEENTPASGSGEFEGSKRTPVLNTEVQETKHGSSHTSKDQSLEESNARVDADDFIGEYFVYRTNQSFHARSYDAATWESDGENDPSYYTPTSGSEPDSEDFDDVDFGDDADDEGSENISSHSYDDTSIEELLSELKVENERFDSPSLLTGGAPGKISNLTFDDIDDLLYTAAKVISGERFIQLNPIRTLLDNLKGVDLLDATWRSLENWEGQSPTLYSDQMKYLLATVQNINDFLAWQSENSINPFKHHHLTRALRNDELDQTLQRMQKKGDWRLRDLLKNSLESWNGEKCMELLSNELLAMTPEEFDDMLQGAFDTVYSASNLLNIRGLEA</sequence>
<dbReference type="HOGENOM" id="CLU_306982_0_0_1"/>